<evidence type="ECO:0000256" key="8">
    <source>
        <dbReference type="SAM" id="MobiDB-lite"/>
    </source>
</evidence>
<evidence type="ECO:0000256" key="4">
    <source>
        <dbReference type="ARBA" id="ARBA00022840"/>
    </source>
</evidence>
<evidence type="ECO:0000313" key="12">
    <source>
        <dbReference type="EMBL" id="NMM45640.1"/>
    </source>
</evidence>
<gene>
    <name evidence="12" type="ORF">HH303_14180</name>
</gene>
<evidence type="ECO:0000256" key="9">
    <source>
        <dbReference type="SAM" id="Phobius"/>
    </source>
</evidence>
<feature type="transmembrane region" description="Helical" evidence="9">
    <location>
        <begin position="269"/>
        <end position="289"/>
    </location>
</feature>
<feature type="transmembrane region" description="Helical" evidence="9">
    <location>
        <begin position="46"/>
        <end position="67"/>
    </location>
</feature>
<feature type="region of interest" description="Disordered" evidence="8">
    <location>
        <begin position="1"/>
        <end position="22"/>
    </location>
</feature>
<dbReference type="PANTHER" id="PTHR43394">
    <property type="entry name" value="ATP-DEPENDENT PERMEASE MDL1, MITOCHONDRIAL"/>
    <property type="match status" value="1"/>
</dbReference>
<keyword evidence="13" id="KW-1185">Reference proteome</keyword>
<feature type="transmembrane region" description="Helical" evidence="9">
    <location>
        <begin position="188"/>
        <end position="205"/>
    </location>
</feature>
<dbReference type="SUPFAM" id="SSF90123">
    <property type="entry name" value="ABC transporter transmembrane region"/>
    <property type="match status" value="1"/>
</dbReference>
<dbReference type="InterPro" id="IPR017871">
    <property type="entry name" value="ABC_transporter-like_CS"/>
</dbReference>
<keyword evidence="4 12" id="KW-0067">ATP-binding</keyword>
<keyword evidence="6 9" id="KW-0472">Membrane</keyword>
<evidence type="ECO:0000256" key="5">
    <source>
        <dbReference type="ARBA" id="ARBA00022989"/>
    </source>
</evidence>
<dbReference type="InterPro" id="IPR036640">
    <property type="entry name" value="ABC1_TM_sf"/>
</dbReference>
<feature type="domain" description="ABC transporter" evidence="10">
    <location>
        <begin position="364"/>
        <end position="600"/>
    </location>
</feature>
<keyword evidence="3" id="KW-0547">Nucleotide-binding</keyword>
<evidence type="ECO:0000259" key="10">
    <source>
        <dbReference type="PROSITE" id="PS50893"/>
    </source>
</evidence>
<dbReference type="PROSITE" id="PS50893">
    <property type="entry name" value="ABC_TRANSPORTER_2"/>
    <property type="match status" value="1"/>
</dbReference>
<evidence type="ECO:0000259" key="11">
    <source>
        <dbReference type="PROSITE" id="PS50929"/>
    </source>
</evidence>
<evidence type="ECO:0000256" key="3">
    <source>
        <dbReference type="ARBA" id="ARBA00022741"/>
    </source>
</evidence>
<dbReference type="InterPro" id="IPR011527">
    <property type="entry name" value="ABC1_TM_dom"/>
</dbReference>
<dbReference type="InterPro" id="IPR027417">
    <property type="entry name" value="P-loop_NTPase"/>
</dbReference>
<feature type="domain" description="ABC transmembrane type-1" evidence="11">
    <location>
        <begin position="47"/>
        <end position="329"/>
    </location>
</feature>
<evidence type="ECO:0000256" key="6">
    <source>
        <dbReference type="ARBA" id="ARBA00023136"/>
    </source>
</evidence>
<dbReference type="NCBIfam" id="TIGR02204">
    <property type="entry name" value="MsbA_rel"/>
    <property type="match status" value="1"/>
</dbReference>
<sequence length="617" mass="65949">MERSKGSGVARGSGGFVRPGADRPKGRDIKALRKAMAFLRPYTGRVVLALLALTITASAVLGLGQGLRGLVDGGFGSGDPAALDRALELLLGLSLVMAIGTYCRFYLVTWLGERVVADLRNAVFDRVLRMDPGFFEVTKTGEILSRLTTDTTLLQSVIGSSASMALRNALILVGGLAMMAVTNLKLTGLVLLVVPVVVVPILLIGRRVRTLSRDSQDRVADIGAYAEENLNAIRTVQAFTHEAEDRRRFGGEVGNAFDTAIRRTRLRGALSAIVILLVFASIGVILWVGGNDVLSGTITGGQLAAFVFYATTVAFSVGIISEVYGELLRAAGATERLIELLEAEPAIKPPVRPVALPEPAQGRLTMESVTFRYPSRPDLPALNDFTLSVEPGETVALVGPSGAGKSTVFQLLLRFYDPQSGRILVDGVDIAEAEPEALRRRFALVPQDPVIFGASGSENIRYGRPDADDAAVVAAAKDAVAHDFLESLPQGYETFLGEKGTRLSGGQRQRLSIARAVLRDPSILLLDEATSALDSENERLVQIGLERLMTGRTTLIIAHRLATVVNADRIAVMDQGRIVATGTHAELIDSSPLYARLAELQFSQPGMASVSARTVNE</sequence>
<dbReference type="GO" id="GO:0005886">
    <property type="term" value="C:plasma membrane"/>
    <property type="evidence" value="ECO:0007669"/>
    <property type="project" value="UniProtKB-SubCell"/>
</dbReference>
<proteinExistence type="predicted"/>
<feature type="transmembrane region" description="Helical" evidence="9">
    <location>
        <begin position="87"/>
        <end position="107"/>
    </location>
</feature>
<dbReference type="GO" id="GO:0015421">
    <property type="term" value="F:ABC-type oligopeptide transporter activity"/>
    <property type="evidence" value="ECO:0007669"/>
    <property type="project" value="TreeGrafter"/>
</dbReference>
<dbReference type="EMBL" id="JABBNT010000004">
    <property type="protein sequence ID" value="NMM45640.1"/>
    <property type="molecule type" value="Genomic_DNA"/>
</dbReference>
<dbReference type="GO" id="GO:0005524">
    <property type="term" value="F:ATP binding"/>
    <property type="evidence" value="ECO:0007669"/>
    <property type="project" value="UniProtKB-KW"/>
</dbReference>
<dbReference type="PROSITE" id="PS50929">
    <property type="entry name" value="ABC_TM1F"/>
    <property type="match status" value="1"/>
</dbReference>
<dbReference type="Pfam" id="PF00664">
    <property type="entry name" value="ABC_membrane"/>
    <property type="match status" value="1"/>
</dbReference>
<dbReference type="Gene3D" id="1.20.1560.10">
    <property type="entry name" value="ABC transporter type 1, transmembrane domain"/>
    <property type="match status" value="1"/>
</dbReference>
<dbReference type="SMART" id="SM00382">
    <property type="entry name" value="AAA"/>
    <property type="match status" value="1"/>
</dbReference>
<dbReference type="InterPro" id="IPR039421">
    <property type="entry name" value="Type_1_exporter"/>
</dbReference>
<evidence type="ECO:0000313" key="13">
    <source>
        <dbReference type="Proteomes" id="UP000539372"/>
    </source>
</evidence>
<dbReference type="InterPro" id="IPR003439">
    <property type="entry name" value="ABC_transporter-like_ATP-bd"/>
</dbReference>
<dbReference type="InterPro" id="IPR003593">
    <property type="entry name" value="AAA+_ATPase"/>
</dbReference>
<keyword evidence="5 9" id="KW-1133">Transmembrane helix</keyword>
<evidence type="ECO:0000256" key="1">
    <source>
        <dbReference type="ARBA" id="ARBA00004651"/>
    </source>
</evidence>
<dbReference type="CDD" id="cd18575">
    <property type="entry name" value="ABC_6TM_bac_exporter_ABCB8_10_like"/>
    <property type="match status" value="1"/>
</dbReference>
<keyword evidence="2 9" id="KW-0812">Transmembrane</keyword>
<name>A0A7Y0E1R6_9PROT</name>
<comment type="function">
    <text evidence="7">Part of an ABC transporter complex. Transmembrane domains (TMD) form a pore in the inner membrane and the ATP-binding domain (NBD) is responsible for energy generation.</text>
</comment>
<dbReference type="Proteomes" id="UP000539372">
    <property type="component" value="Unassembled WGS sequence"/>
</dbReference>
<protein>
    <submittedName>
        <fullName evidence="12">ATP-binding cassette domain-containing protein</fullName>
    </submittedName>
</protein>
<dbReference type="FunFam" id="3.40.50.300:FF:000218">
    <property type="entry name" value="Multidrug ABC transporter ATP-binding protein"/>
    <property type="match status" value="1"/>
</dbReference>
<dbReference type="GO" id="GO:0090374">
    <property type="term" value="P:oligopeptide export from mitochondrion"/>
    <property type="evidence" value="ECO:0007669"/>
    <property type="project" value="TreeGrafter"/>
</dbReference>
<feature type="transmembrane region" description="Helical" evidence="9">
    <location>
        <begin position="165"/>
        <end position="182"/>
    </location>
</feature>
<dbReference type="PANTHER" id="PTHR43394:SF1">
    <property type="entry name" value="ATP-BINDING CASSETTE SUB-FAMILY B MEMBER 10, MITOCHONDRIAL"/>
    <property type="match status" value="1"/>
</dbReference>
<organism evidence="12 13">
    <name type="scientific">Pacificispira spongiicola</name>
    <dbReference type="NCBI Taxonomy" id="2729598"/>
    <lineage>
        <taxon>Bacteria</taxon>
        <taxon>Pseudomonadati</taxon>
        <taxon>Pseudomonadota</taxon>
        <taxon>Alphaproteobacteria</taxon>
        <taxon>Rhodospirillales</taxon>
        <taxon>Rhodospirillaceae</taxon>
        <taxon>Pacificispira</taxon>
    </lineage>
</organism>
<accession>A0A7Y0E1R6</accession>
<evidence type="ECO:0000256" key="2">
    <source>
        <dbReference type="ARBA" id="ARBA00022692"/>
    </source>
</evidence>
<dbReference type="Gene3D" id="3.40.50.300">
    <property type="entry name" value="P-loop containing nucleotide triphosphate hydrolases"/>
    <property type="match status" value="1"/>
</dbReference>
<comment type="subcellular location">
    <subcellularLocation>
        <location evidence="1">Cell membrane</location>
        <topology evidence="1">Multi-pass membrane protein</topology>
    </subcellularLocation>
</comment>
<dbReference type="AlphaFoldDB" id="A0A7Y0E1R6"/>
<feature type="transmembrane region" description="Helical" evidence="9">
    <location>
        <begin position="301"/>
        <end position="320"/>
    </location>
</feature>
<dbReference type="SUPFAM" id="SSF52540">
    <property type="entry name" value="P-loop containing nucleoside triphosphate hydrolases"/>
    <property type="match status" value="1"/>
</dbReference>
<dbReference type="InterPro" id="IPR011918">
    <property type="entry name" value="ABC_MsbA_ATP-bd"/>
</dbReference>
<reference evidence="12 13" key="1">
    <citation type="submission" date="2020-04" db="EMBL/GenBank/DDBJ databases">
        <title>Rhodospirillaceae bacterium KN72 isolated from deep sea.</title>
        <authorList>
            <person name="Zhang D.-C."/>
        </authorList>
    </citation>
    <scope>NUCLEOTIDE SEQUENCE [LARGE SCALE GENOMIC DNA]</scope>
    <source>
        <strain evidence="12 13">KN72</strain>
    </source>
</reference>
<dbReference type="Pfam" id="PF00005">
    <property type="entry name" value="ABC_tran"/>
    <property type="match status" value="1"/>
</dbReference>
<comment type="caution">
    <text evidence="12">The sequence shown here is derived from an EMBL/GenBank/DDBJ whole genome shotgun (WGS) entry which is preliminary data.</text>
</comment>
<dbReference type="PROSITE" id="PS00211">
    <property type="entry name" value="ABC_TRANSPORTER_1"/>
    <property type="match status" value="1"/>
</dbReference>
<dbReference type="GO" id="GO:0016887">
    <property type="term" value="F:ATP hydrolysis activity"/>
    <property type="evidence" value="ECO:0007669"/>
    <property type="project" value="InterPro"/>
</dbReference>
<evidence type="ECO:0000256" key="7">
    <source>
        <dbReference type="ARBA" id="ARBA00024725"/>
    </source>
</evidence>